<proteinExistence type="predicted"/>
<feature type="transmembrane region" description="Helical" evidence="6">
    <location>
        <begin position="83"/>
        <end position="105"/>
    </location>
</feature>
<dbReference type="Proteomes" id="UP000469011">
    <property type="component" value="Unassembled WGS sequence"/>
</dbReference>
<dbReference type="EMBL" id="JAAAMG010000009">
    <property type="protein sequence ID" value="NDW05225.1"/>
    <property type="molecule type" value="Genomic_DNA"/>
</dbReference>
<keyword evidence="3 6" id="KW-0812">Transmembrane</keyword>
<sequence>MLQALTAILLCQLAGETISAASGLPLPGPVIGMVILFVVLMIRNGVPKDIGAVGDALLGNLSLLFVPAGVGIMQHASRLEDEASAVAAALVGSTLVTIAVTAFVMNRLGPGRGARQLGRTKAETGGDEG</sequence>
<keyword evidence="2" id="KW-1003">Cell membrane</keyword>
<evidence type="ECO:0000256" key="4">
    <source>
        <dbReference type="ARBA" id="ARBA00022989"/>
    </source>
</evidence>
<gene>
    <name evidence="7" type="ORF">GTK09_12395</name>
</gene>
<dbReference type="PANTHER" id="PTHR33931">
    <property type="entry name" value="HOLIN-LIKE PROTEIN CIDA-RELATED"/>
    <property type="match status" value="1"/>
</dbReference>
<keyword evidence="5 6" id="KW-0472">Membrane</keyword>
<organism evidence="7 8">
    <name type="scientific">Jiella pacifica</name>
    <dbReference type="NCBI Taxonomy" id="2696469"/>
    <lineage>
        <taxon>Bacteria</taxon>
        <taxon>Pseudomonadati</taxon>
        <taxon>Pseudomonadota</taxon>
        <taxon>Alphaproteobacteria</taxon>
        <taxon>Hyphomicrobiales</taxon>
        <taxon>Aurantimonadaceae</taxon>
        <taxon>Jiella</taxon>
    </lineage>
</organism>
<evidence type="ECO:0000256" key="3">
    <source>
        <dbReference type="ARBA" id="ARBA00022692"/>
    </source>
</evidence>
<keyword evidence="4 6" id="KW-1133">Transmembrane helix</keyword>
<comment type="caution">
    <text evidence="7">The sequence shown here is derived from an EMBL/GenBank/DDBJ whole genome shotgun (WGS) entry which is preliminary data.</text>
</comment>
<dbReference type="InterPro" id="IPR005538">
    <property type="entry name" value="LrgA/CidA"/>
</dbReference>
<name>A0A6N9T4U9_9HYPH</name>
<dbReference type="RefSeq" id="WP_163463488.1">
    <property type="nucleotide sequence ID" value="NZ_JAAAMG010000009.1"/>
</dbReference>
<dbReference type="GO" id="GO:0005886">
    <property type="term" value="C:plasma membrane"/>
    <property type="evidence" value="ECO:0007669"/>
    <property type="project" value="UniProtKB-SubCell"/>
</dbReference>
<dbReference type="AlphaFoldDB" id="A0A6N9T4U9"/>
<evidence type="ECO:0000256" key="2">
    <source>
        <dbReference type="ARBA" id="ARBA00022475"/>
    </source>
</evidence>
<evidence type="ECO:0000313" key="8">
    <source>
        <dbReference type="Proteomes" id="UP000469011"/>
    </source>
</evidence>
<evidence type="ECO:0000256" key="1">
    <source>
        <dbReference type="ARBA" id="ARBA00004651"/>
    </source>
</evidence>
<evidence type="ECO:0000313" key="7">
    <source>
        <dbReference type="EMBL" id="NDW05225.1"/>
    </source>
</evidence>
<keyword evidence="8" id="KW-1185">Reference proteome</keyword>
<evidence type="ECO:0000256" key="6">
    <source>
        <dbReference type="SAM" id="Phobius"/>
    </source>
</evidence>
<comment type="subcellular location">
    <subcellularLocation>
        <location evidence="1">Cell membrane</location>
        <topology evidence="1">Multi-pass membrane protein</topology>
    </subcellularLocation>
</comment>
<feature type="transmembrane region" description="Helical" evidence="6">
    <location>
        <begin position="58"/>
        <end position="77"/>
    </location>
</feature>
<feature type="transmembrane region" description="Helical" evidence="6">
    <location>
        <begin position="30"/>
        <end position="46"/>
    </location>
</feature>
<reference evidence="7 8" key="1">
    <citation type="submission" date="2020-01" db="EMBL/GenBank/DDBJ databases">
        <title>Jiella pacifica sp. nov.</title>
        <authorList>
            <person name="Xue Z."/>
            <person name="Zhu S."/>
            <person name="Chen J."/>
            <person name="Yang J."/>
        </authorList>
    </citation>
    <scope>NUCLEOTIDE SEQUENCE [LARGE SCALE GENOMIC DNA]</scope>
    <source>
        <strain evidence="7 8">40Bstr34</strain>
    </source>
</reference>
<protein>
    <submittedName>
        <fullName evidence="7">CidA/LrgA family protein</fullName>
    </submittedName>
</protein>
<dbReference type="PANTHER" id="PTHR33931:SF2">
    <property type="entry name" value="HOLIN-LIKE PROTEIN CIDA"/>
    <property type="match status" value="1"/>
</dbReference>
<accession>A0A6N9T4U9</accession>
<evidence type="ECO:0000256" key="5">
    <source>
        <dbReference type="ARBA" id="ARBA00023136"/>
    </source>
</evidence>
<dbReference type="Pfam" id="PF03788">
    <property type="entry name" value="LrgA"/>
    <property type="match status" value="1"/>
</dbReference>